<geneLocation type="plasmid" evidence="3 5">
    <name>pHsi540</name>
</geneLocation>
<sequence length="88" mass="9639">MRPDTLSDTHAERLHACPPSAKLVFMTLANEGGLTQKQLATETLMPRRTVRGALDQLTDAGLVTAQACIYDARKRVYQVTLGGRKSEP</sequence>
<protein>
    <submittedName>
        <fullName evidence="3">MarR family transcriptional regulator</fullName>
    </submittedName>
    <submittedName>
        <fullName evidence="2">PaaX domain-containing protein</fullName>
    </submittedName>
</protein>
<dbReference type="KEGG" id="hsin:KDQ40_17675"/>
<evidence type="ECO:0000313" key="3">
    <source>
        <dbReference type="EMBL" id="QUJ74279.1"/>
    </source>
</evidence>
<dbReference type="AlphaFoldDB" id="M0JNM4"/>
<keyword evidence="4" id="KW-1185">Reference proteome</keyword>
<organism evidence="2 4">
    <name type="scientific">Haloarcula marismortui ATCC 33800</name>
    <dbReference type="NCBI Taxonomy" id="662476"/>
    <lineage>
        <taxon>Archaea</taxon>
        <taxon>Methanobacteriati</taxon>
        <taxon>Methanobacteriota</taxon>
        <taxon>Stenosarchaea group</taxon>
        <taxon>Halobacteria</taxon>
        <taxon>Halobacteriales</taxon>
        <taxon>Haloarculaceae</taxon>
        <taxon>Haloarcula</taxon>
    </lineage>
</organism>
<accession>M0JNM4</accession>
<dbReference type="EMBL" id="AOLR01000046">
    <property type="protein sequence ID" value="EMA09539.1"/>
    <property type="molecule type" value="Genomic_DNA"/>
</dbReference>
<dbReference type="InterPro" id="IPR000835">
    <property type="entry name" value="HTH_MarR-typ"/>
</dbReference>
<dbReference type="PATRIC" id="fig|662476.7.peg.3822"/>
<dbReference type="EMBL" id="CP073368">
    <property type="protein sequence ID" value="QUJ74279.1"/>
    <property type="molecule type" value="Genomic_DNA"/>
</dbReference>
<evidence type="ECO:0000259" key="1">
    <source>
        <dbReference type="Pfam" id="PF12802"/>
    </source>
</evidence>
<dbReference type="Gene3D" id="1.10.10.10">
    <property type="entry name" value="Winged helix-like DNA-binding domain superfamily/Winged helix DNA-binding domain"/>
    <property type="match status" value="1"/>
</dbReference>
<dbReference type="InterPro" id="IPR036388">
    <property type="entry name" value="WH-like_DNA-bd_sf"/>
</dbReference>
<feature type="domain" description="HTH marR-type" evidence="1">
    <location>
        <begin position="19"/>
        <end position="73"/>
    </location>
</feature>
<dbReference type="InterPro" id="IPR036390">
    <property type="entry name" value="WH_DNA-bd_sf"/>
</dbReference>
<dbReference type="Proteomes" id="UP000011659">
    <property type="component" value="Unassembled WGS sequence"/>
</dbReference>
<evidence type="ECO:0000313" key="5">
    <source>
        <dbReference type="Proteomes" id="UP000682967"/>
    </source>
</evidence>
<evidence type="ECO:0000313" key="2">
    <source>
        <dbReference type="EMBL" id="EMA09539.1"/>
    </source>
</evidence>
<dbReference type="RefSeq" id="WP_004966415.1">
    <property type="nucleotide sequence ID" value="NZ_AOLR01000046.1"/>
</dbReference>
<evidence type="ECO:0000313" key="4">
    <source>
        <dbReference type="Proteomes" id="UP000011659"/>
    </source>
</evidence>
<dbReference type="Proteomes" id="UP000682967">
    <property type="component" value="Plasmid pHsi540"/>
</dbReference>
<dbReference type="SUPFAM" id="SSF46785">
    <property type="entry name" value="Winged helix' DNA-binding domain"/>
    <property type="match status" value="1"/>
</dbReference>
<reference evidence="3" key="2">
    <citation type="submission" date="2021-04" db="EMBL/GenBank/DDBJ databases">
        <title>Complete Genome sequence and Methylome Analysis of the Haloarchaeon Haloarcula sinaiiensis.</title>
        <authorList>
            <person name="Fomenkov A."/>
            <person name="DasSarma P."/>
            <person name="DasSarma S."/>
            <person name="Roberts R.J."/>
        </authorList>
    </citation>
    <scope>NUCLEOTIDE SEQUENCE</scope>
    <source>
        <strain evidence="3">ATCC 33800</strain>
        <plasmid evidence="3">pHsi540</plasmid>
    </source>
</reference>
<dbReference type="GeneID" id="64824825"/>
<dbReference type="OrthoDB" id="350804at2157"/>
<dbReference type="GO" id="GO:0003700">
    <property type="term" value="F:DNA-binding transcription factor activity"/>
    <property type="evidence" value="ECO:0007669"/>
    <property type="project" value="InterPro"/>
</dbReference>
<reference evidence="2 4" key="1">
    <citation type="journal article" date="2014" name="PLoS Genet.">
        <title>Phylogenetically driven sequencing of extremely halophilic archaea reveals strategies for static and dynamic osmo-response.</title>
        <authorList>
            <person name="Becker E.A."/>
            <person name="Seitzer P.M."/>
            <person name="Tritt A."/>
            <person name="Larsen D."/>
            <person name="Krusor M."/>
            <person name="Yao A.I."/>
            <person name="Wu D."/>
            <person name="Madern D."/>
            <person name="Eisen J.A."/>
            <person name="Darling A.E."/>
            <person name="Facciotti M.T."/>
        </authorList>
    </citation>
    <scope>NUCLEOTIDE SEQUENCE [LARGE SCALE GENOMIC DNA]</scope>
    <source>
        <strain evidence="2 4">ATCC 33800</strain>
    </source>
</reference>
<dbReference type="Pfam" id="PF12802">
    <property type="entry name" value="MarR_2"/>
    <property type="match status" value="1"/>
</dbReference>
<keyword evidence="3" id="KW-0614">Plasmid</keyword>
<proteinExistence type="predicted"/>
<name>M0JNM4_9EURY</name>
<gene>
    <name evidence="2" type="ORF">C436_19141</name>
    <name evidence="3" type="ORF">KDQ40_17675</name>
</gene>